<keyword evidence="2" id="KW-1185">Reference proteome</keyword>
<name>A0ACA8Z8H1_9BACL</name>
<dbReference type="Proteomes" id="UP000501793">
    <property type="component" value="Chromosome"/>
</dbReference>
<reference evidence="1" key="1">
    <citation type="submission" date="2020-04" db="EMBL/GenBank/DDBJ databases">
        <authorList>
            <person name="Hogendoorn C."/>
        </authorList>
    </citation>
    <scope>NUCLEOTIDE SEQUENCE</scope>
    <source>
        <strain evidence="1">FAVT5</strain>
    </source>
</reference>
<evidence type="ECO:0000313" key="2">
    <source>
        <dbReference type="Proteomes" id="UP000501793"/>
    </source>
</evidence>
<evidence type="ECO:0000313" key="1">
    <source>
        <dbReference type="EMBL" id="CAB3391894.1"/>
    </source>
</evidence>
<proteinExistence type="predicted"/>
<gene>
    <name evidence="1" type="ORF">FAVT5_1600</name>
</gene>
<accession>A0ACA8Z8H1</accession>
<protein>
    <submittedName>
        <fullName evidence="1">Uncharacterized protein</fullName>
    </submittedName>
</protein>
<dbReference type="EMBL" id="LR792684">
    <property type="protein sequence ID" value="CAB3391894.1"/>
    <property type="molecule type" value="Genomic_DNA"/>
</dbReference>
<organism evidence="1 2">
    <name type="scientific">Kyrpidia spormannii</name>
    <dbReference type="NCBI Taxonomy" id="2055160"/>
    <lineage>
        <taxon>Bacteria</taxon>
        <taxon>Bacillati</taxon>
        <taxon>Bacillota</taxon>
        <taxon>Bacilli</taxon>
        <taxon>Bacillales</taxon>
        <taxon>Alicyclobacillaceae</taxon>
        <taxon>Kyrpidia</taxon>
    </lineage>
</organism>
<sequence length="73" mass="7600">MSRGDSGGAAEGAHPDTTLAMSTARGKDILRDAFQGIPVHLGPSVPEGGVIYTGRVKNPTLPHAWLSLQTGIY</sequence>